<organism evidence="3 4">
    <name type="scientific">Paragonimus skrjabini miyazakii</name>
    <dbReference type="NCBI Taxonomy" id="59628"/>
    <lineage>
        <taxon>Eukaryota</taxon>
        <taxon>Metazoa</taxon>
        <taxon>Spiralia</taxon>
        <taxon>Lophotrochozoa</taxon>
        <taxon>Platyhelminthes</taxon>
        <taxon>Trematoda</taxon>
        <taxon>Digenea</taxon>
        <taxon>Plagiorchiida</taxon>
        <taxon>Troglotremata</taxon>
        <taxon>Troglotrematidae</taxon>
        <taxon>Paragonimus</taxon>
    </lineage>
</organism>
<evidence type="ECO:0000259" key="2">
    <source>
        <dbReference type="Pfam" id="PF16028"/>
    </source>
</evidence>
<proteinExistence type="predicted"/>
<dbReference type="InterPro" id="IPR042280">
    <property type="entry name" value="SLC3A2"/>
</dbReference>
<dbReference type="AlphaFoldDB" id="A0A8S9YWF3"/>
<comment type="caution">
    <text evidence="3">The sequence shown here is derived from an EMBL/GenBank/DDBJ whole genome shotgun (WGS) entry which is preliminary data.</text>
</comment>
<dbReference type="InterPro" id="IPR017853">
    <property type="entry name" value="GH"/>
</dbReference>
<dbReference type="PANTHER" id="PTHR46673:SF1">
    <property type="entry name" value="4F2 CELL-SURFACE ANTIGEN HEAVY CHAIN"/>
    <property type="match status" value="1"/>
</dbReference>
<dbReference type="Pfam" id="PF16028">
    <property type="entry name" value="SLC3A2_N"/>
    <property type="match status" value="1"/>
</dbReference>
<keyword evidence="1" id="KW-0472">Membrane</keyword>
<dbReference type="Gene3D" id="3.20.20.80">
    <property type="entry name" value="Glycosidases"/>
    <property type="match status" value="1"/>
</dbReference>
<dbReference type="InterPro" id="IPR031984">
    <property type="entry name" value="SLC3A2_N"/>
</dbReference>
<dbReference type="PANTHER" id="PTHR46673">
    <property type="entry name" value="4F2 CELL-SURFACE ANTIGEN HEAVY CHAIN"/>
    <property type="match status" value="1"/>
</dbReference>
<dbReference type="OrthoDB" id="1740265at2759"/>
<dbReference type="SUPFAM" id="SSF51445">
    <property type="entry name" value="(Trans)glycosidases"/>
    <property type="match status" value="1"/>
</dbReference>
<dbReference type="GO" id="GO:0016323">
    <property type="term" value="C:basolateral plasma membrane"/>
    <property type="evidence" value="ECO:0007669"/>
    <property type="project" value="TreeGrafter"/>
</dbReference>
<dbReference type="GO" id="GO:0016324">
    <property type="term" value="C:apical plasma membrane"/>
    <property type="evidence" value="ECO:0007669"/>
    <property type="project" value="TreeGrafter"/>
</dbReference>
<keyword evidence="1" id="KW-0812">Transmembrane</keyword>
<dbReference type="EMBL" id="JTDE01001468">
    <property type="protein sequence ID" value="KAF7258914.1"/>
    <property type="molecule type" value="Genomic_DNA"/>
</dbReference>
<evidence type="ECO:0000313" key="3">
    <source>
        <dbReference type="EMBL" id="KAF7258914.1"/>
    </source>
</evidence>
<protein>
    <recommendedName>
        <fullName evidence="2">Solute carrier family 3 member 2 N-terminal domain-containing protein</fullName>
    </recommendedName>
</protein>
<dbReference type="GO" id="GO:1903801">
    <property type="term" value="P:L-leucine import across plasma membrane"/>
    <property type="evidence" value="ECO:0007669"/>
    <property type="project" value="TreeGrafter"/>
</dbReference>
<feature type="domain" description="Solute carrier family 3 member 2 N-terminal" evidence="2">
    <location>
        <begin position="52"/>
        <end position="104"/>
    </location>
</feature>
<keyword evidence="4" id="KW-1185">Reference proteome</keyword>
<dbReference type="Proteomes" id="UP000822476">
    <property type="component" value="Unassembled WGS sequence"/>
</dbReference>
<reference evidence="3" key="1">
    <citation type="submission" date="2019-07" db="EMBL/GenBank/DDBJ databases">
        <title>Annotation for the trematode Paragonimus miyazaki's.</title>
        <authorList>
            <person name="Choi Y.-J."/>
        </authorList>
    </citation>
    <scope>NUCLEOTIDE SEQUENCE</scope>
    <source>
        <strain evidence="3">Japan</strain>
    </source>
</reference>
<name>A0A8S9YWF3_9TREM</name>
<evidence type="ECO:0000256" key="1">
    <source>
        <dbReference type="SAM" id="Phobius"/>
    </source>
</evidence>
<keyword evidence="1" id="KW-1133">Transmembrane helix</keyword>
<dbReference type="GO" id="GO:0015173">
    <property type="term" value="F:aromatic amino acid transmembrane transporter activity"/>
    <property type="evidence" value="ECO:0007669"/>
    <property type="project" value="TreeGrafter"/>
</dbReference>
<dbReference type="GO" id="GO:0015823">
    <property type="term" value="P:phenylalanine transport"/>
    <property type="evidence" value="ECO:0007669"/>
    <property type="project" value="TreeGrafter"/>
</dbReference>
<feature type="transmembrane region" description="Helical" evidence="1">
    <location>
        <begin position="62"/>
        <end position="85"/>
    </location>
</feature>
<accession>A0A8S9YWF3</accession>
<dbReference type="GO" id="GO:1904273">
    <property type="term" value="P:L-alanine import across plasma membrane"/>
    <property type="evidence" value="ECO:0007669"/>
    <property type="project" value="TreeGrafter"/>
</dbReference>
<evidence type="ECO:0000313" key="4">
    <source>
        <dbReference type="Proteomes" id="UP000822476"/>
    </source>
</evidence>
<gene>
    <name evidence="3" type="ORF">EG68_03581</name>
</gene>
<sequence length="510" mass="57550">MLRVIAIENNSSPANCYKHNAENLCKPTIGKKNDSEVDFVYLDRDAVLLLDEQEPKWRRIRIGLLIFFAVVWLGLLLGIILIVVLSKKCPPRPNLPFWQSTVFYFVDPFAFKDSNNDWIGDFSVKSLMKDVVQFWLNEEIDGILLQNCALYIESSGTSEKPVNSNAWDILNSDQIFNEKSVGVVQEIRKLIEASEYSYGKSRVLIVDPGDTGYGLSDGEDKGVMFMGTEESPGAHLVLHRQFVANRGWKSQSIDRNSKIANVHKYNKSAVRMKQRWALPTATDTNVRSDNLLSTVAVFLLPSSPILYYGSELGLKIPNTNDPPGNIYPMNKVPNRGQFNDDITLTCHLPMPWDSYGKKFSAGAPENDTRFINYLKKYGITETVAASMASGRAPTMFTVVQKLINMRRHPSLQWGTFELLEPQPEVIGQRLEIFKRKAEGYAAIVAVLDDPERDNTDKRAGVMVDLSFVCTNVTARLVHPSNAMQVNVSMFADKIYINMNNQPTFHLFECV</sequence>
<dbReference type="GO" id="GO:0015180">
    <property type="term" value="F:L-alanine transmembrane transporter activity"/>
    <property type="evidence" value="ECO:0007669"/>
    <property type="project" value="TreeGrafter"/>
</dbReference>
<dbReference type="GO" id="GO:0015190">
    <property type="term" value="F:L-leucine transmembrane transporter activity"/>
    <property type="evidence" value="ECO:0007669"/>
    <property type="project" value="TreeGrafter"/>
</dbReference>